<reference evidence="2 3" key="1">
    <citation type="journal article" date="2012" name="Proc. Natl. Acad. Sci. U.S.A.">
        <title>Comparative genomics of Ceriporiopsis subvermispora and Phanerochaete chrysosporium provide insight into selective ligninolysis.</title>
        <authorList>
            <person name="Fernandez-Fueyo E."/>
            <person name="Ruiz-Duenas F.J."/>
            <person name="Ferreira P."/>
            <person name="Floudas D."/>
            <person name="Hibbett D.S."/>
            <person name="Canessa P."/>
            <person name="Larrondo L.F."/>
            <person name="James T.Y."/>
            <person name="Seelenfreund D."/>
            <person name="Lobos S."/>
            <person name="Polanco R."/>
            <person name="Tello M."/>
            <person name="Honda Y."/>
            <person name="Watanabe T."/>
            <person name="Watanabe T."/>
            <person name="Ryu J.S."/>
            <person name="Kubicek C.P."/>
            <person name="Schmoll M."/>
            <person name="Gaskell J."/>
            <person name="Hammel K.E."/>
            <person name="St John F.J."/>
            <person name="Vanden Wymelenberg A."/>
            <person name="Sabat G."/>
            <person name="Splinter BonDurant S."/>
            <person name="Syed K."/>
            <person name="Yadav J.S."/>
            <person name="Doddapaneni H."/>
            <person name="Subramanian V."/>
            <person name="Lavin J.L."/>
            <person name="Oguiza J.A."/>
            <person name="Perez G."/>
            <person name="Pisabarro A.G."/>
            <person name="Ramirez L."/>
            <person name="Santoyo F."/>
            <person name="Master E."/>
            <person name="Coutinho P.M."/>
            <person name="Henrissat B."/>
            <person name="Lombard V."/>
            <person name="Magnuson J.K."/>
            <person name="Kuees U."/>
            <person name="Hori C."/>
            <person name="Igarashi K."/>
            <person name="Samejima M."/>
            <person name="Held B.W."/>
            <person name="Barry K.W."/>
            <person name="LaButti K.M."/>
            <person name="Lapidus A."/>
            <person name="Lindquist E.A."/>
            <person name="Lucas S.M."/>
            <person name="Riley R."/>
            <person name="Salamov A.A."/>
            <person name="Hoffmeister D."/>
            <person name="Schwenk D."/>
            <person name="Hadar Y."/>
            <person name="Yarden O."/>
            <person name="de Vries R.P."/>
            <person name="Wiebenga A."/>
            <person name="Stenlid J."/>
            <person name="Eastwood D."/>
            <person name="Grigoriev I.V."/>
            <person name="Berka R.M."/>
            <person name="Blanchette R.A."/>
            <person name="Kersten P."/>
            <person name="Martinez A.T."/>
            <person name="Vicuna R."/>
            <person name="Cullen D."/>
        </authorList>
    </citation>
    <scope>NUCLEOTIDE SEQUENCE [LARGE SCALE GENOMIC DNA]</scope>
    <source>
        <strain evidence="2 3">B</strain>
    </source>
</reference>
<gene>
    <name evidence="2" type="ORF">CERSUDRAFT_130757</name>
</gene>
<feature type="non-terminal residue" evidence="2">
    <location>
        <position position="477"/>
    </location>
</feature>
<dbReference type="Gene3D" id="3.50.50.60">
    <property type="entry name" value="FAD/NAD(P)-binding domain"/>
    <property type="match status" value="1"/>
</dbReference>
<dbReference type="SUPFAM" id="SSF54373">
    <property type="entry name" value="FAD-linked reductases, C-terminal domain"/>
    <property type="match status" value="1"/>
</dbReference>
<accession>M2R898</accession>
<dbReference type="Proteomes" id="UP000016930">
    <property type="component" value="Unassembled WGS sequence"/>
</dbReference>
<feature type="domain" description="Amine oxidase" evidence="1">
    <location>
        <begin position="5"/>
        <end position="477"/>
    </location>
</feature>
<dbReference type="EMBL" id="KB445792">
    <property type="protein sequence ID" value="EMD40655.1"/>
    <property type="molecule type" value="Genomic_DNA"/>
</dbReference>
<dbReference type="PANTHER" id="PTHR10742:SF342">
    <property type="entry name" value="AMINE OXIDASE"/>
    <property type="match status" value="1"/>
</dbReference>
<dbReference type="OrthoDB" id="7777654at2759"/>
<dbReference type="Gene3D" id="3.90.660.10">
    <property type="match status" value="1"/>
</dbReference>
<dbReference type="GO" id="GO:0009063">
    <property type="term" value="P:amino acid catabolic process"/>
    <property type="evidence" value="ECO:0007669"/>
    <property type="project" value="TreeGrafter"/>
</dbReference>
<dbReference type="AlphaFoldDB" id="M2R898"/>
<dbReference type="SUPFAM" id="SSF51905">
    <property type="entry name" value="FAD/NAD(P)-binding domain"/>
    <property type="match status" value="1"/>
</dbReference>
<dbReference type="GO" id="GO:0001716">
    <property type="term" value="F:L-amino-acid oxidase activity"/>
    <property type="evidence" value="ECO:0007669"/>
    <property type="project" value="TreeGrafter"/>
</dbReference>
<keyword evidence="3" id="KW-1185">Reference proteome</keyword>
<dbReference type="InterPro" id="IPR002937">
    <property type="entry name" value="Amino_oxidase"/>
</dbReference>
<evidence type="ECO:0000313" key="3">
    <source>
        <dbReference type="Proteomes" id="UP000016930"/>
    </source>
</evidence>
<dbReference type="Pfam" id="PF01593">
    <property type="entry name" value="Amino_oxidase"/>
    <property type="match status" value="1"/>
</dbReference>
<dbReference type="InterPro" id="IPR050281">
    <property type="entry name" value="Flavin_monoamine_oxidase"/>
</dbReference>
<name>M2R898_CERS8</name>
<sequence>MILDDLGIPYEILEASARIGGRILTHRFNGETGYNAPVNTPERYDYFDVGAMRFPRIPFMDRVFDLFRRTKIEKLLIEYKLHDDNNLSLFNSRGPATAFIASTTSDFFRDLFAKIEVAKTDEARRAAFQAAWNELVKQDYHSTRGYMLSGKEGKPSSAPPPYPESVVEWLETFDSATGLYNQAFVESVLDSLDFGWPNPQEEWEWVAVDGGSDHIVRNMVATLSSQPILGHHVLKISRVSNRSGTQMEVTVQYGNGGPIVKNYSQVISTVSLGCLSAMDTEGCDLSYSQKQAIRSLHYDASVKVGLKFQKRWWEDPKVVPTGKIVGGQSSTDLPIRVCVYPSYGLSCPTSRPPPGVLLASYTWAQDARRMGSIISPQTPIGDNLVNLTLNNLERLHGVSRDKFGPVVASYAYNWEADPHARGAFALFGPAQFGRPNDSQSLFASLKAPAAKGRFHIAGEATSVHHAWVLGALNSAWR</sequence>
<evidence type="ECO:0000259" key="1">
    <source>
        <dbReference type="Pfam" id="PF01593"/>
    </source>
</evidence>
<organism evidence="2 3">
    <name type="scientific">Ceriporiopsis subvermispora (strain B)</name>
    <name type="common">White-rot fungus</name>
    <name type="synonym">Gelatoporia subvermispora</name>
    <dbReference type="NCBI Taxonomy" id="914234"/>
    <lineage>
        <taxon>Eukaryota</taxon>
        <taxon>Fungi</taxon>
        <taxon>Dikarya</taxon>
        <taxon>Basidiomycota</taxon>
        <taxon>Agaricomycotina</taxon>
        <taxon>Agaricomycetes</taxon>
        <taxon>Polyporales</taxon>
        <taxon>Gelatoporiaceae</taxon>
        <taxon>Gelatoporia</taxon>
    </lineage>
</organism>
<evidence type="ECO:0000313" key="2">
    <source>
        <dbReference type="EMBL" id="EMD40655.1"/>
    </source>
</evidence>
<dbReference type="Gene3D" id="1.20.1440.240">
    <property type="match status" value="1"/>
</dbReference>
<dbReference type="STRING" id="914234.M2R898"/>
<dbReference type="InterPro" id="IPR036188">
    <property type="entry name" value="FAD/NAD-bd_sf"/>
</dbReference>
<dbReference type="PANTHER" id="PTHR10742">
    <property type="entry name" value="FLAVIN MONOAMINE OXIDASE"/>
    <property type="match status" value="1"/>
</dbReference>
<proteinExistence type="predicted"/>
<protein>
    <recommendedName>
        <fullName evidence="1">Amine oxidase domain-containing protein</fullName>
    </recommendedName>
</protein>
<dbReference type="HOGENOM" id="CLU_004498_8_1_1"/>